<feature type="transmembrane region" description="Helical" evidence="2">
    <location>
        <begin position="49"/>
        <end position="67"/>
    </location>
</feature>
<feature type="transmembrane region" description="Helical" evidence="2">
    <location>
        <begin position="105"/>
        <end position="126"/>
    </location>
</feature>
<evidence type="ECO:0000259" key="3">
    <source>
        <dbReference type="SMART" id="SM00460"/>
    </source>
</evidence>
<dbReference type="Proteomes" id="UP000326702">
    <property type="component" value="Chromosome"/>
</dbReference>
<sequence length="823" mass="87003">MSPRTSTFAPDAAPARARTDGRPRGERFAHDDPRYSAPRARTRAGMLDLAALVVMLGVVVVGFEPVWGSQGYLAPALGGLVLGLLVAWIGAAWRWSTLSVAAATVVVYFVAGGALALGGSTVAGVVPTAETARGLLRGAVFSWKSFVTTAPPLSSFPDLALVPFVLLLVTSVVAGTIAWRAKRPVWALVPVLVGLVGAILLGTIVPARPVVQGTVLGVVALLWSAWRTTERRLRDRESTTETSEDALRRLTMHRARTGAIVLAVAAAAAVVLGPVVAPDHGRVVLREDVVPPPDLHEYVTPLASFRHYVKDQKDDALLTVSGLPAGARVRLATLDAYDGVVYSATSDDKSSGSFVRVGRKIATDATGTPVTLGVQVKGYSGPWIPDLGSLTGVTFGGDRAKGLEDGTYYDAVTGTAITTGLLRDGDTYTVRAVEQAQPKEADLKGVPIADVELPKPTNVPASVQAKAEQFVGGATDPLTQLQRLRDALLKSGTYSSGIGDQPPSRPGHSADRIDTLLASETMVGDDEQFAVAYALMAQSLGIPARVVMGVYPDAAAGWKPGTAFTATGKDVHAWVEVPFQGKGWVAFDSVPDENNKVQPQPRSQQVPKPPVLQDPEPPSEPDQADTAKAKDDKKKDDKQDGTPFDWGHAAAVGAAVVIPLAIVLLPFVLLLGYKSRRRLRRRRTGAPADQISGGWHEIVDAAVDLGHPVENGATRQETGGALEASYPAAGTLTLARHADASVFGSGDPSDADVEAYWGGIEAAVAQMRAAVPWRKRVAARLSLRSVRRSRTTPSTKAVADDPLTPTPDPRPRRRWSRPSGDAR</sequence>
<keyword evidence="2" id="KW-1133">Transmembrane helix</keyword>
<protein>
    <recommendedName>
        <fullName evidence="3">Transglutaminase-like domain-containing protein</fullName>
    </recommendedName>
</protein>
<feature type="transmembrane region" description="Helical" evidence="2">
    <location>
        <begin position="73"/>
        <end position="93"/>
    </location>
</feature>
<feature type="compositionally biased region" description="Basic and acidic residues" evidence="1">
    <location>
        <begin position="17"/>
        <end position="34"/>
    </location>
</feature>
<feature type="transmembrane region" description="Helical" evidence="2">
    <location>
        <begin position="258"/>
        <end position="277"/>
    </location>
</feature>
<dbReference type="KEGG" id="lxl:KDY119_00732"/>
<dbReference type="InterPro" id="IPR002931">
    <property type="entry name" value="Transglutaminase-like"/>
</dbReference>
<feature type="region of interest" description="Disordered" evidence="1">
    <location>
        <begin position="786"/>
        <end position="823"/>
    </location>
</feature>
<dbReference type="PANTHER" id="PTHR42736">
    <property type="entry name" value="PROTEIN-GLUTAMINE GAMMA-GLUTAMYLTRANSFERASE"/>
    <property type="match status" value="1"/>
</dbReference>
<name>A0A5P9Q739_9MICO</name>
<accession>A0A5P9Q739</accession>
<dbReference type="EMBL" id="CP045529">
    <property type="protein sequence ID" value="QFU97238.1"/>
    <property type="molecule type" value="Genomic_DNA"/>
</dbReference>
<evidence type="ECO:0000313" key="4">
    <source>
        <dbReference type="EMBL" id="QFU97238.1"/>
    </source>
</evidence>
<feature type="compositionally biased region" description="Polar residues" evidence="1">
    <location>
        <begin position="596"/>
        <end position="606"/>
    </location>
</feature>
<feature type="compositionally biased region" description="Basic and acidic residues" evidence="1">
    <location>
        <begin position="625"/>
        <end position="640"/>
    </location>
</feature>
<dbReference type="Pfam" id="PF11992">
    <property type="entry name" value="TgpA_N"/>
    <property type="match status" value="1"/>
</dbReference>
<gene>
    <name evidence="4" type="ORF">KDY119_00732</name>
</gene>
<evidence type="ECO:0000256" key="1">
    <source>
        <dbReference type="SAM" id="MobiDB-lite"/>
    </source>
</evidence>
<proteinExistence type="predicted"/>
<reference evidence="4 5" key="1">
    <citation type="submission" date="2019-10" db="EMBL/GenBank/DDBJ databases">
        <title>Genome sequence of Luteimicrobium xylanilyticum HY-24.</title>
        <authorList>
            <person name="Kim D.Y."/>
            <person name="Park H.-Y."/>
        </authorList>
    </citation>
    <scope>NUCLEOTIDE SEQUENCE [LARGE SCALE GENOMIC DNA]</scope>
    <source>
        <strain evidence="4 5">HY-24</strain>
    </source>
</reference>
<feature type="transmembrane region" description="Helical" evidence="2">
    <location>
        <begin position="159"/>
        <end position="178"/>
    </location>
</feature>
<keyword evidence="2" id="KW-0812">Transmembrane</keyword>
<feature type="region of interest" description="Disordered" evidence="1">
    <location>
        <begin position="590"/>
        <end position="642"/>
    </location>
</feature>
<dbReference type="PANTHER" id="PTHR42736:SF1">
    <property type="entry name" value="PROTEIN-GLUTAMINE GAMMA-GLUTAMYLTRANSFERASE"/>
    <property type="match status" value="1"/>
</dbReference>
<evidence type="ECO:0000256" key="2">
    <source>
        <dbReference type="SAM" id="Phobius"/>
    </source>
</evidence>
<feature type="compositionally biased region" description="Pro residues" evidence="1">
    <location>
        <begin position="607"/>
        <end position="616"/>
    </location>
</feature>
<dbReference type="InterPro" id="IPR021878">
    <property type="entry name" value="TgpA_N"/>
</dbReference>
<feature type="transmembrane region" description="Helical" evidence="2">
    <location>
        <begin position="646"/>
        <end position="673"/>
    </location>
</feature>
<dbReference type="InterPro" id="IPR038765">
    <property type="entry name" value="Papain-like_cys_pep_sf"/>
</dbReference>
<feature type="region of interest" description="Disordered" evidence="1">
    <location>
        <begin position="1"/>
        <end position="34"/>
    </location>
</feature>
<dbReference type="SMART" id="SM00460">
    <property type="entry name" value="TGc"/>
    <property type="match status" value="1"/>
</dbReference>
<feature type="domain" description="Transglutaminase-like" evidence="3">
    <location>
        <begin position="518"/>
        <end position="591"/>
    </location>
</feature>
<organism evidence="4 5">
    <name type="scientific">Luteimicrobium xylanilyticum</name>
    <dbReference type="NCBI Taxonomy" id="1133546"/>
    <lineage>
        <taxon>Bacteria</taxon>
        <taxon>Bacillati</taxon>
        <taxon>Actinomycetota</taxon>
        <taxon>Actinomycetes</taxon>
        <taxon>Micrococcales</taxon>
        <taxon>Luteimicrobium</taxon>
    </lineage>
</organism>
<dbReference type="InterPro" id="IPR052901">
    <property type="entry name" value="Bact_TGase-like"/>
</dbReference>
<dbReference type="Gene3D" id="3.10.620.30">
    <property type="match status" value="1"/>
</dbReference>
<keyword evidence="2" id="KW-0472">Membrane</keyword>
<feature type="transmembrane region" description="Helical" evidence="2">
    <location>
        <begin position="185"/>
        <end position="204"/>
    </location>
</feature>
<dbReference type="OrthoDB" id="3651060at2"/>
<dbReference type="RefSeq" id="WP_153021948.1">
    <property type="nucleotide sequence ID" value="NZ_BAABIH010000001.1"/>
</dbReference>
<dbReference type="Pfam" id="PF01841">
    <property type="entry name" value="Transglut_core"/>
    <property type="match status" value="1"/>
</dbReference>
<feature type="transmembrane region" description="Helical" evidence="2">
    <location>
        <begin position="210"/>
        <end position="226"/>
    </location>
</feature>
<keyword evidence="5" id="KW-1185">Reference proteome</keyword>
<dbReference type="SUPFAM" id="SSF54001">
    <property type="entry name" value="Cysteine proteinases"/>
    <property type="match status" value="1"/>
</dbReference>
<dbReference type="AlphaFoldDB" id="A0A5P9Q739"/>
<evidence type="ECO:0000313" key="5">
    <source>
        <dbReference type="Proteomes" id="UP000326702"/>
    </source>
</evidence>